<evidence type="ECO:0000313" key="2">
    <source>
        <dbReference type="Proteomes" id="UP000217545"/>
    </source>
</evidence>
<protein>
    <submittedName>
        <fullName evidence="1">Replicative DNA helicase</fullName>
    </submittedName>
</protein>
<dbReference type="RefSeq" id="WP_096705216.1">
    <property type="nucleotide sequence ID" value="NZ_CP010679.1"/>
</dbReference>
<accession>A0AAC9ZDW0</accession>
<gene>
    <name evidence="1" type="ORF">PhaeoP63_04318</name>
</gene>
<proteinExistence type="predicted"/>
<dbReference type="Proteomes" id="UP000217545">
    <property type="component" value="Plasmid pP63_f"/>
</dbReference>
<keyword evidence="1" id="KW-0067">ATP-binding</keyword>
<dbReference type="AlphaFoldDB" id="A0AAC9ZDW0"/>
<dbReference type="EMBL" id="CP010790">
    <property type="protein sequence ID" value="ATF08348.1"/>
    <property type="molecule type" value="Genomic_DNA"/>
</dbReference>
<reference evidence="1 2" key="1">
    <citation type="journal article" date="2017" name="Front. Microbiol.">
        <title>Phaeobacter piscinae sp. nov., a species of the Roseobacter group and potential aquaculture probiont.</title>
        <authorList>
            <person name="Sonnenschein E.C."/>
            <person name="Phippen C.B.W."/>
            <person name="Nielsen K.F."/>
            <person name="Mateiu R.V."/>
            <person name="Melchiorsen J."/>
            <person name="Gram L."/>
            <person name="Overmann J."/>
            <person name="Freese H.M."/>
        </authorList>
    </citation>
    <scope>NUCLEOTIDE SEQUENCE [LARGE SCALE GENOMIC DNA]</scope>
    <source>
        <strain evidence="1 2">P63</strain>
    </source>
</reference>
<geneLocation type="plasmid" evidence="2">
    <name>pp63_f</name>
</geneLocation>
<evidence type="ECO:0000313" key="1">
    <source>
        <dbReference type="EMBL" id="ATF08348.1"/>
    </source>
</evidence>
<keyword evidence="1" id="KW-0378">Hydrolase</keyword>
<sequence>MNRPTTPIYVLKRRAKELSRERGIPLHEAQRLIAKQEGFASWSLLVSRPKVASVDTKITSLPVSPADRAEAIEIANFTFEKVFNRIEPDNPAATRALWDAEDYVDNRWLDEEMLPIDRDYALSLIEAFLVHHVIDLAVQADKKSA</sequence>
<keyword evidence="1" id="KW-0614">Plasmid</keyword>
<name>A0AAC9ZDW0_9RHOB</name>
<organism evidence="1 2">
    <name type="scientific">Phaeobacter gallaeciensis</name>
    <dbReference type="NCBI Taxonomy" id="60890"/>
    <lineage>
        <taxon>Bacteria</taxon>
        <taxon>Pseudomonadati</taxon>
        <taxon>Pseudomonadota</taxon>
        <taxon>Alphaproteobacteria</taxon>
        <taxon>Rhodobacterales</taxon>
        <taxon>Roseobacteraceae</taxon>
        <taxon>Phaeobacter</taxon>
    </lineage>
</organism>
<dbReference type="GO" id="GO:0004386">
    <property type="term" value="F:helicase activity"/>
    <property type="evidence" value="ECO:0007669"/>
    <property type="project" value="UniProtKB-KW"/>
</dbReference>
<keyword evidence="1" id="KW-0347">Helicase</keyword>
<keyword evidence="1" id="KW-0547">Nucleotide-binding</keyword>